<proteinExistence type="predicted"/>
<dbReference type="OrthoDB" id="225652at2157"/>
<organism evidence="2 3">
    <name type="scientific">Halopelagius longus</name>
    <dbReference type="NCBI Taxonomy" id="1236180"/>
    <lineage>
        <taxon>Archaea</taxon>
        <taxon>Methanobacteriati</taxon>
        <taxon>Methanobacteriota</taxon>
        <taxon>Stenosarchaea group</taxon>
        <taxon>Halobacteria</taxon>
        <taxon>Halobacteriales</taxon>
        <taxon>Haloferacaceae</taxon>
    </lineage>
</organism>
<reference evidence="3" key="1">
    <citation type="submission" date="2016-10" db="EMBL/GenBank/DDBJ databases">
        <authorList>
            <person name="Varghese N."/>
            <person name="Submissions S."/>
        </authorList>
    </citation>
    <scope>NUCLEOTIDE SEQUENCE [LARGE SCALE GENOMIC DNA]</scope>
    <source>
        <strain evidence="3">CGMCC 1.12397</strain>
    </source>
</reference>
<protein>
    <submittedName>
        <fullName evidence="2">Uncharacterized protein</fullName>
    </submittedName>
</protein>
<evidence type="ECO:0000313" key="3">
    <source>
        <dbReference type="Proteomes" id="UP000199289"/>
    </source>
</evidence>
<feature type="region of interest" description="Disordered" evidence="1">
    <location>
        <begin position="1"/>
        <end position="21"/>
    </location>
</feature>
<name>A0A1H1B891_9EURY</name>
<evidence type="ECO:0000313" key="2">
    <source>
        <dbReference type="EMBL" id="SDQ48110.1"/>
    </source>
</evidence>
<dbReference type="AlphaFoldDB" id="A0A1H1B891"/>
<accession>A0A1H1B891</accession>
<dbReference type="RefSeq" id="WP_175454409.1">
    <property type="nucleotide sequence ID" value="NZ_FNKQ01000002.1"/>
</dbReference>
<gene>
    <name evidence="2" type="ORF">SAMN05216278_1681</name>
</gene>
<dbReference type="EMBL" id="FNKQ01000002">
    <property type="protein sequence ID" value="SDQ48110.1"/>
    <property type="molecule type" value="Genomic_DNA"/>
</dbReference>
<sequence>MKGQPNSPYVFDEDVQEPHGPYLSNDEIEEADLSDPEGREVVIVDGEAMSYRAYHRR</sequence>
<dbReference type="Proteomes" id="UP000199289">
    <property type="component" value="Unassembled WGS sequence"/>
</dbReference>
<evidence type="ECO:0000256" key="1">
    <source>
        <dbReference type="SAM" id="MobiDB-lite"/>
    </source>
</evidence>